<dbReference type="Proteomes" id="UP000758603">
    <property type="component" value="Unassembled WGS sequence"/>
</dbReference>
<dbReference type="GO" id="GO:0005730">
    <property type="term" value="C:nucleolus"/>
    <property type="evidence" value="ECO:0007669"/>
    <property type="project" value="UniProtKB-SubCell"/>
</dbReference>
<dbReference type="GeneID" id="70132196"/>
<evidence type="ECO:0000256" key="5">
    <source>
        <dbReference type="ARBA" id="ARBA00030932"/>
    </source>
</evidence>
<dbReference type="RefSeq" id="XP_045956297.1">
    <property type="nucleotide sequence ID" value="XM_046103304.1"/>
</dbReference>
<sequence>MPKPRSKRQAIRDERKQKRHDAEEEVEESANKRSKRQRIDEDGNANNVADEYAEYTGSADMQGISGDARPEKEFFGMLSDQEQEYFRSVDEQLDVDDFPSQDERDMYLANVFAEAQGKELKLACSQSCSRLMERLILMSNTRQKKKLFDQFASHFLNLIQHRFASHCCETLFLQSAPVVSRELSGERDDEPAEGEEEDAGPLPTMEELFLLTLDELEGQLGYLLTDRFASHSLRVLLIVLSGRPLDQAATKSLVHSKKKEKISAPWKSGAGSEEKKDALRPVPSSFTAATKKIIADSTEGMDATALRLLARHPTGNPILQLLLELDIAVNSKKDTKKGETEPEEDSSERRLLWQLLPLAPASLKEEQSMANEFINSMLYDPIGSRLLETLVSHCPGKLFKVMFKHNFADRIQSLARNDVASYPAIRILNRLGKEDLAAAVEKIAPEMPKLVSLSRFNVIKALFERCNIRDAKSEVGTLLRALTSACGGDKKTLIPKLCIPEKEEDTKKSGQQSLSKNQSAIISHGCHLATTMLSIRGATSNAIQTSLVSLSPELIMGLATSSGPTMHVLTTAFATPSDNKAFHKVLVAALMKDIMGLAVSDHGSKVISAIVSVPSKSEGINLPFHMKQQIMDVLGEHEMELRDSFQGRKVWKAWQGDMWKTRPRDWIAWTKEVDTETRAAAPVWKRQQAGGKITKNNPNMVKVDEAARRKRADVETTS</sequence>
<dbReference type="GO" id="GO:0030688">
    <property type="term" value="C:preribosome, small subunit precursor"/>
    <property type="evidence" value="ECO:0007669"/>
    <property type="project" value="TreeGrafter"/>
</dbReference>
<name>A0A9P8ZUV0_9PEZI</name>
<dbReference type="InterPro" id="IPR016024">
    <property type="entry name" value="ARM-type_fold"/>
</dbReference>
<dbReference type="PANTHER" id="PTHR13102">
    <property type="entry name" value="NUCLEOLAR PROTEIN 9"/>
    <property type="match status" value="1"/>
</dbReference>
<dbReference type="InterPro" id="IPR011989">
    <property type="entry name" value="ARM-like"/>
</dbReference>
<evidence type="ECO:0000313" key="8">
    <source>
        <dbReference type="EMBL" id="KAH6652019.1"/>
    </source>
</evidence>
<dbReference type="Gene3D" id="1.25.10.10">
    <property type="entry name" value="Leucine-rich Repeat Variant"/>
    <property type="match status" value="2"/>
</dbReference>
<protein>
    <recommendedName>
        <fullName evidence="2">Nucleolar protein 9</fullName>
    </recommendedName>
    <alternativeName>
        <fullName evidence="5 6">Pumilio domain-containing protein NOP9</fullName>
    </alternativeName>
</protein>
<comment type="subcellular location">
    <subcellularLocation>
        <location evidence="1">Nucleus</location>
        <location evidence="1">Nucleolus</location>
    </subcellularLocation>
</comment>
<dbReference type="InterPro" id="IPR001313">
    <property type="entry name" value="Pumilio_RNA-bd_rpt"/>
</dbReference>
<dbReference type="GO" id="GO:0000480">
    <property type="term" value="P:endonucleolytic cleavage in 5'-ETS of tricistronic rRNA transcript (SSU-rRNA, 5.8S rRNA, LSU-rRNA)"/>
    <property type="evidence" value="ECO:0007669"/>
    <property type="project" value="TreeGrafter"/>
</dbReference>
<evidence type="ECO:0000256" key="7">
    <source>
        <dbReference type="SAM" id="MobiDB-lite"/>
    </source>
</evidence>
<feature type="region of interest" description="Disordered" evidence="7">
    <location>
        <begin position="1"/>
        <end position="49"/>
    </location>
</feature>
<dbReference type="GO" id="GO:0000447">
    <property type="term" value="P:endonucleolytic cleavage in ITS1 to separate SSU-rRNA from 5.8S rRNA and LSU-rRNA from tricistronic rRNA transcript (SSU-rRNA, 5.8S rRNA, LSU-rRNA)"/>
    <property type="evidence" value="ECO:0007669"/>
    <property type="project" value="TreeGrafter"/>
</dbReference>
<dbReference type="PANTHER" id="PTHR13102:SF0">
    <property type="entry name" value="NUCLEOLAR PROTEIN 9"/>
    <property type="match status" value="1"/>
</dbReference>
<dbReference type="SMART" id="SM00025">
    <property type="entry name" value="Pumilio"/>
    <property type="match status" value="3"/>
</dbReference>
<keyword evidence="3" id="KW-0677">Repeat</keyword>
<gene>
    <name evidence="8" type="ORF">BKA67DRAFT_572685</name>
</gene>
<dbReference type="GO" id="GO:0000472">
    <property type="term" value="P:endonucleolytic cleavage to generate mature 5'-end of SSU-rRNA from (SSU-rRNA, 5.8S rRNA, LSU-rRNA)"/>
    <property type="evidence" value="ECO:0007669"/>
    <property type="project" value="TreeGrafter"/>
</dbReference>
<feature type="compositionally biased region" description="Basic and acidic residues" evidence="7">
    <location>
        <begin position="10"/>
        <end position="22"/>
    </location>
</feature>
<proteinExistence type="predicted"/>
<reference evidence="8" key="1">
    <citation type="journal article" date="2021" name="Nat. Commun.">
        <title>Genetic determinants of endophytism in the Arabidopsis root mycobiome.</title>
        <authorList>
            <person name="Mesny F."/>
            <person name="Miyauchi S."/>
            <person name="Thiergart T."/>
            <person name="Pickel B."/>
            <person name="Atanasova L."/>
            <person name="Karlsson M."/>
            <person name="Huettel B."/>
            <person name="Barry K.W."/>
            <person name="Haridas S."/>
            <person name="Chen C."/>
            <person name="Bauer D."/>
            <person name="Andreopoulos W."/>
            <person name="Pangilinan J."/>
            <person name="LaButti K."/>
            <person name="Riley R."/>
            <person name="Lipzen A."/>
            <person name="Clum A."/>
            <person name="Drula E."/>
            <person name="Henrissat B."/>
            <person name="Kohler A."/>
            <person name="Grigoriev I.V."/>
            <person name="Martin F.M."/>
            <person name="Hacquard S."/>
        </authorList>
    </citation>
    <scope>NUCLEOTIDE SEQUENCE</scope>
    <source>
        <strain evidence="8">MPI-SDFR-AT-0073</strain>
    </source>
</reference>
<dbReference type="EMBL" id="JAGPXC010000006">
    <property type="protein sequence ID" value="KAH6652019.1"/>
    <property type="molecule type" value="Genomic_DNA"/>
</dbReference>
<comment type="caution">
    <text evidence="8">The sequence shown here is derived from an EMBL/GenBank/DDBJ whole genome shotgun (WGS) entry which is preliminary data.</text>
</comment>
<evidence type="ECO:0000313" key="9">
    <source>
        <dbReference type="Proteomes" id="UP000758603"/>
    </source>
</evidence>
<dbReference type="AlphaFoldDB" id="A0A9P8ZUV0"/>
<accession>A0A9P8ZUV0</accession>
<dbReference type="Pfam" id="PF22493">
    <property type="entry name" value="PUF_NOP9"/>
    <property type="match status" value="1"/>
</dbReference>
<evidence type="ECO:0000256" key="3">
    <source>
        <dbReference type="ARBA" id="ARBA00022737"/>
    </source>
</evidence>
<evidence type="ECO:0000256" key="6">
    <source>
        <dbReference type="ARBA" id="ARBA00031929"/>
    </source>
</evidence>
<keyword evidence="9" id="KW-1185">Reference proteome</keyword>
<organism evidence="8 9">
    <name type="scientific">Truncatella angustata</name>
    <dbReference type="NCBI Taxonomy" id="152316"/>
    <lineage>
        <taxon>Eukaryota</taxon>
        <taxon>Fungi</taxon>
        <taxon>Dikarya</taxon>
        <taxon>Ascomycota</taxon>
        <taxon>Pezizomycotina</taxon>
        <taxon>Sordariomycetes</taxon>
        <taxon>Xylariomycetidae</taxon>
        <taxon>Amphisphaeriales</taxon>
        <taxon>Sporocadaceae</taxon>
        <taxon>Truncatella</taxon>
    </lineage>
</organism>
<dbReference type="OrthoDB" id="392571at2759"/>
<evidence type="ECO:0000256" key="1">
    <source>
        <dbReference type="ARBA" id="ARBA00004604"/>
    </source>
</evidence>
<comment type="function">
    <text evidence="4">RNA-binding nucleolar protein required for pre-rRNA processing. Involved in production of 18S rRNA and assembly of small ribosomal subunit.</text>
</comment>
<dbReference type="GO" id="GO:0030686">
    <property type="term" value="C:90S preribosome"/>
    <property type="evidence" value="ECO:0007669"/>
    <property type="project" value="TreeGrafter"/>
</dbReference>
<dbReference type="GO" id="GO:0003723">
    <property type="term" value="F:RNA binding"/>
    <property type="evidence" value="ECO:0007669"/>
    <property type="project" value="InterPro"/>
</dbReference>
<evidence type="ECO:0000256" key="2">
    <source>
        <dbReference type="ARBA" id="ARBA00016427"/>
    </source>
</evidence>
<dbReference type="GO" id="GO:0000056">
    <property type="term" value="P:ribosomal small subunit export from nucleus"/>
    <property type="evidence" value="ECO:0007669"/>
    <property type="project" value="TreeGrafter"/>
</dbReference>
<dbReference type="SUPFAM" id="SSF48371">
    <property type="entry name" value="ARM repeat"/>
    <property type="match status" value="1"/>
</dbReference>
<evidence type="ECO:0000256" key="4">
    <source>
        <dbReference type="ARBA" id="ARBA00024893"/>
    </source>
</evidence>
<dbReference type="InterPro" id="IPR040000">
    <property type="entry name" value="NOP9"/>
</dbReference>